<dbReference type="EMBL" id="BGPR01000626">
    <property type="protein sequence ID" value="GBM29055.1"/>
    <property type="molecule type" value="Genomic_DNA"/>
</dbReference>
<name>A0A4Y2EMB2_ARAVE</name>
<dbReference type="Proteomes" id="UP000499080">
    <property type="component" value="Unassembled WGS sequence"/>
</dbReference>
<organism evidence="1 2">
    <name type="scientific">Araneus ventricosus</name>
    <name type="common">Orbweaver spider</name>
    <name type="synonym">Epeira ventricosa</name>
    <dbReference type="NCBI Taxonomy" id="182803"/>
    <lineage>
        <taxon>Eukaryota</taxon>
        <taxon>Metazoa</taxon>
        <taxon>Ecdysozoa</taxon>
        <taxon>Arthropoda</taxon>
        <taxon>Chelicerata</taxon>
        <taxon>Arachnida</taxon>
        <taxon>Araneae</taxon>
        <taxon>Araneomorphae</taxon>
        <taxon>Entelegynae</taxon>
        <taxon>Araneoidea</taxon>
        <taxon>Araneidae</taxon>
        <taxon>Araneus</taxon>
    </lineage>
</organism>
<proteinExistence type="predicted"/>
<keyword evidence="2" id="KW-1185">Reference proteome</keyword>
<evidence type="ECO:0000313" key="2">
    <source>
        <dbReference type="Proteomes" id="UP000499080"/>
    </source>
</evidence>
<evidence type="ECO:0000313" key="1">
    <source>
        <dbReference type="EMBL" id="GBM29055.1"/>
    </source>
</evidence>
<accession>A0A4Y2EMB2</accession>
<reference evidence="1 2" key="1">
    <citation type="journal article" date="2019" name="Sci. Rep.">
        <title>Orb-weaving spider Araneus ventricosus genome elucidates the spidroin gene catalogue.</title>
        <authorList>
            <person name="Kono N."/>
            <person name="Nakamura H."/>
            <person name="Ohtoshi R."/>
            <person name="Moran D.A.P."/>
            <person name="Shinohara A."/>
            <person name="Yoshida Y."/>
            <person name="Fujiwara M."/>
            <person name="Mori M."/>
            <person name="Tomita M."/>
            <person name="Arakawa K."/>
        </authorList>
    </citation>
    <scope>NUCLEOTIDE SEQUENCE [LARGE SCALE GENOMIC DNA]</scope>
</reference>
<protein>
    <submittedName>
        <fullName evidence="1">Uncharacterized protein</fullName>
    </submittedName>
</protein>
<sequence>MSGALTRRYAPSSAMRPLSVQHHHCCTVKGVEKMLPYSEIKLFELQSGTLAMGRIQDKRVTFPKPDPTKFTLNLMLRIKRPPTTEVKIWIGDYRLRYDRSSFSEDGPKLRGESLDREVPLKYGFLFLRTV</sequence>
<comment type="caution">
    <text evidence="1">The sequence shown here is derived from an EMBL/GenBank/DDBJ whole genome shotgun (WGS) entry which is preliminary data.</text>
</comment>
<gene>
    <name evidence="1" type="ORF">AVEN_233231_1</name>
</gene>
<dbReference type="AlphaFoldDB" id="A0A4Y2EMB2"/>